<protein>
    <submittedName>
        <fullName evidence="1">Uncharacterized protein</fullName>
    </submittedName>
</protein>
<evidence type="ECO:0000313" key="1">
    <source>
        <dbReference type="EMBL" id="DAF58029.1"/>
    </source>
</evidence>
<dbReference type="EMBL" id="BK032745">
    <property type="protein sequence ID" value="DAF58029.1"/>
    <property type="molecule type" value="Genomic_DNA"/>
</dbReference>
<accession>A0A8S5T3W4</accession>
<name>A0A8S5T3W4_9CAUD</name>
<proteinExistence type="predicted"/>
<sequence>MNEYDDNGGFAISLLEAYFKFRSNLPMKDRETGLNYKKQFKTTQDIASELDVMGGVQVEKINKYMQQHGYVLATLPDGTVAWAIWERVMPIT</sequence>
<reference evidence="1" key="1">
    <citation type="journal article" date="2021" name="Proc. Natl. Acad. Sci. U.S.A.">
        <title>A Catalog of Tens of Thousands of Viruses from Human Metagenomes Reveals Hidden Associations with Chronic Diseases.</title>
        <authorList>
            <person name="Tisza M.J."/>
            <person name="Buck C.B."/>
        </authorList>
    </citation>
    <scope>NUCLEOTIDE SEQUENCE</scope>
    <source>
        <strain evidence="1">CtrpM6</strain>
    </source>
</reference>
<organism evidence="1">
    <name type="scientific">Siphoviridae sp. ctrpM6</name>
    <dbReference type="NCBI Taxonomy" id="2827956"/>
    <lineage>
        <taxon>Viruses</taxon>
        <taxon>Duplodnaviria</taxon>
        <taxon>Heunggongvirae</taxon>
        <taxon>Uroviricota</taxon>
        <taxon>Caudoviricetes</taxon>
    </lineage>
</organism>